<evidence type="ECO:0000256" key="6">
    <source>
        <dbReference type="ARBA" id="ARBA00022833"/>
    </source>
</evidence>
<dbReference type="AlphaFoldDB" id="A0A1G2BUK0"/>
<keyword evidence="3 12" id="KW-0227">DNA damage</keyword>
<dbReference type="Pfam" id="PF13481">
    <property type="entry name" value="AAA_25"/>
    <property type="match status" value="1"/>
</dbReference>
<gene>
    <name evidence="14" type="ORF">A3B31_01620</name>
</gene>
<dbReference type="GO" id="GO:0140664">
    <property type="term" value="F:ATP-dependent DNA damage sensor activity"/>
    <property type="evidence" value="ECO:0007669"/>
    <property type="project" value="InterPro"/>
</dbReference>
<dbReference type="PANTHER" id="PTHR32472">
    <property type="entry name" value="DNA REPAIR PROTEIN RADA"/>
    <property type="match status" value="1"/>
</dbReference>
<feature type="domain" description="RecA family profile 1" evidence="13">
    <location>
        <begin position="66"/>
        <end position="214"/>
    </location>
</feature>
<dbReference type="SMART" id="SM00382">
    <property type="entry name" value="AAA"/>
    <property type="match status" value="1"/>
</dbReference>
<evidence type="ECO:0000256" key="2">
    <source>
        <dbReference type="ARBA" id="ARBA00022741"/>
    </source>
</evidence>
<keyword evidence="9 12" id="KW-0238">DNA-binding</keyword>
<reference evidence="14 15" key="1">
    <citation type="journal article" date="2016" name="Nat. Commun.">
        <title>Thousands of microbial genomes shed light on interconnected biogeochemical processes in an aquifer system.</title>
        <authorList>
            <person name="Anantharaman K."/>
            <person name="Brown C.T."/>
            <person name="Hug L.A."/>
            <person name="Sharon I."/>
            <person name="Castelle C.J."/>
            <person name="Probst A.J."/>
            <person name="Thomas B.C."/>
            <person name="Singh A."/>
            <person name="Wilkins M.J."/>
            <person name="Karaoz U."/>
            <person name="Brodie E.L."/>
            <person name="Williams K.H."/>
            <person name="Hubbard S.S."/>
            <person name="Banfield J.F."/>
        </authorList>
    </citation>
    <scope>NUCLEOTIDE SEQUENCE [LARGE SCALE GENOMIC DNA]</scope>
</reference>
<dbReference type="PRINTS" id="PR01874">
    <property type="entry name" value="DNAREPAIRADA"/>
</dbReference>
<keyword evidence="4 12" id="KW-0863">Zinc-finger</keyword>
<dbReference type="Gene3D" id="3.30.230.10">
    <property type="match status" value="1"/>
</dbReference>
<dbReference type="GO" id="GO:0000725">
    <property type="term" value="P:recombinational repair"/>
    <property type="evidence" value="ECO:0007669"/>
    <property type="project" value="TreeGrafter"/>
</dbReference>
<protein>
    <recommendedName>
        <fullName evidence="11 12">DNA repair protein RadA</fullName>
    </recommendedName>
</protein>
<dbReference type="EMBL" id="MHKN01000012">
    <property type="protein sequence ID" value="OGY92708.1"/>
    <property type="molecule type" value="Genomic_DNA"/>
</dbReference>
<dbReference type="Gene3D" id="3.40.50.300">
    <property type="entry name" value="P-loop containing nucleotide triphosphate hydrolases"/>
    <property type="match status" value="1"/>
</dbReference>
<evidence type="ECO:0000256" key="10">
    <source>
        <dbReference type="ARBA" id="ARBA00023204"/>
    </source>
</evidence>
<dbReference type="GO" id="GO:0016787">
    <property type="term" value="F:hydrolase activity"/>
    <property type="evidence" value="ECO:0007669"/>
    <property type="project" value="UniProtKB-KW"/>
</dbReference>
<dbReference type="Proteomes" id="UP000177349">
    <property type="component" value="Unassembled WGS sequence"/>
</dbReference>
<dbReference type="GO" id="GO:0005829">
    <property type="term" value="C:cytosol"/>
    <property type="evidence" value="ECO:0007669"/>
    <property type="project" value="TreeGrafter"/>
</dbReference>
<name>A0A1G2BUK0_9BACT</name>
<keyword evidence="10 12" id="KW-0234">DNA repair</keyword>
<comment type="similarity">
    <text evidence="12">Belongs to the RecA family. RadA subfamily.</text>
</comment>
<evidence type="ECO:0000256" key="3">
    <source>
        <dbReference type="ARBA" id="ARBA00022763"/>
    </source>
</evidence>
<dbReference type="InterPro" id="IPR003593">
    <property type="entry name" value="AAA+_ATPase"/>
</dbReference>
<dbReference type="PANTHER" id="PTHR32472:SF10">
    <property type="entry name" value="DNA REPAIR PROTEIN RADA-LIKE PROTEIN"/>
    <property type="match status" value="1"/>
</dbReference>
<keyword evidence="7 12" id="KW-0067">ATP-binding</keyword>
<dbReference type="InterPro" id="IPR020568">
    <property type="entry name" value="Ribosomal_Su5_D2-typ_SF"/>
</dbReference>
<keyword evidence="8" id="KW-0346">Stress response</keyword>
<dbReference type="InterPro" id="IPR020588">
    <property type="entry name" value="RecA_ATP-bd"/>
</dbReference>
<evidence type="ECO:0000256" key="1">
    <source>
        <dbReference type="ARBA" id="ARBA00022723"/>
    </source>
</evidence>
<evidence type="ECO:0000256" key="8">
    <source>
        <dbReference type="ARBA" id="ARBA00023016"/>
    </source>
</evidence>
<comment type="caution">
    <text evidence="14">The sequence shown here is derived from an EMBL/GenBank/DDBJ whole genome shotgun (WGS) entry which is preliminary data.</text>
</comment>
<dbReference type="GO" id="GO:0008270">
    <property type="term" value="F:zinc ion binding"/>
    <property type="evidence" value="ECO:0007669"/>
    <property type="project" value="UniProtKB-KW"/>
</dbReference>
<sequence length="449" mass="48796">MKDARIFTCSKCDAQYPKWTGRCSECGAWGTIAESQIQKPFLKKKESVVSGAPAQVTRLQDASGAAVERLLATQFPAVKVFAGGLARGSLTLMTGEPGAGKSTLCLQLAHNFSSRFRVLYITSEESVGQVRERASRMGSFGESFLLAESFDLGTILATMRTERPDVVVIDSLQTVTASDIESDAGSIQQIRTVSAQLRETAKRENIAIILIGHVTKDGALAGPKSLEHLVDAVYYLETDTKRPYRLLRSYKNRFGESGKVLVLQLTAKGMIEVANAATIFIQNYESKPGSVITVTLLDDQIFFLEVQALVSKSAFGYAKRTSSGFSRSRLEMLLAIVKKHLHIDTDAYDVYVNIAGGFHVNEPAMDLAVVVALLSSIKETALPGNTVVFGEVGLSGELRIVRDTAMRLAESAKNKFKIVYLPPLEKKVSSALQLKSSNSLSELVAALAW</sequence>
<dbReference type="GO" id="GO:0003684">
    <property type="term" value="F:damaged DNA binding"/>
    <property type="evidence" value="ECO:0007669"/>
    <property type="project" value="InterPro"/>
</dbReference>
<evidence type="ECO:0000259" key="13">
    <source>
        <dbReference type="PROSITE" id="PS50162"/>
    </source>
</evidence>
<dbReference type="PROSITE" id="PS50162">
    <property type="entry name" value="RECA_2"/>
    <property type="match status" value="1"/>
</dbReference>
<dbReference type="NCBIfam" id="TIGR00416">
    <property type="entry name" value="sms"/>
    <property type="match status" value="1"/>
</dbReference>
<evidence type="ECO:0000256" key="9">
    <source>
        <dbReference type="ARBA" id="ARBA00023125"/>
    </source>
</evidence>
<evidence type="ECO:0000256" key="5">
    <source>
        <dbReference type="ARBA" id="ARBA00022801"/>
    </source>
</evidence>
<comment type="function">
    <text evidence="12">DNA-dependent ATPase involved in processing of recombination intermediates, plays a role in repairing DNA breaks. Stimulates the branch migration of RecA-mediated strand transfer reactions, allowing the 3' invading strand to extend heteroduplex DNA faster. Binds ssDNA in the presence of ADP but not other nucleotides, has ATPase activity that is stimulated by ssDNA and various branched DNA structures, but inhibited by SSB. Does not have RecA's homology-searching function.</text>
</comment>
<keyword evidence="6 12" id="KW-0862">Zinc</keyword>
<dbReference type="InterPro" id="IPR041166">
    <property type="entry name" value="Rubredoxin_2"/>
</dbReference>
<proteinExistence type="inferred from homology"/>
<dbReference type="SUPFAM" id="SSF52540">
    <property type="entry name" value="P-loop containing nucleoside triphosphate hydrolases"/>
    <property type="match status" value="1"/>
</dbReference>
<dbReference type="InterPro" id="IPR027417">
    <property type="entry name" value="P-loop_NTPase"/>
</dbReference>
<dbReference type="Pfam" id="PF18073">
    <property type="entry name" value="Zn_ribbon_LapB"/>
    <property type="match status" value="1"/>
</dbReference>
<keyword evidence="1 12" id="KW-0479">Metal-binding</keyword>
<accession>A0A1G2BUK0</accession>
<evidence type="ECO:0000256" key="11">
    <source>
        <dbReference type="NCBIfam" id="TIGR00416"/>
    </source>
</evidence>
<dbReference type="InterPro" id="IPR004504">
    <property type="entry name" value="DNA_repair_RadA"/>
</dbReference>
<organism evidence="14 15">
    <name type="scientific">Candidatus Komeilibacteria bacterium RIFCSPLOWO2_01_FULL_53_11</name>
    <dbReference type="NCBI Taxonomy" id="1798552"/>
    <lineage>
        <taxon>Bacteria</taxon>
        <taxon>Candidatus Komeiliibacteriota</taxon>
    </lineage>
</organism>
<dbReference type="InterPro" id="IPR014721">
    <property type="entry name" value="Ribsml_uS5_D2-typ_fold_subgr"/>
</dbReference>
<dbReference type="SUPFAM" id="SSF54211">
    <property type="entry name" value="Ribosomal protein S5 domain 2-like"/>
    <property type="match status" value="1"/>
</dbReference>
<dbReference type="GO" id="GO:0005524">
    <property type="term" value="F:ATP binding"/>
    <property type="evidence" value="ECO:0007669"/>
    <property type="project" value="UniProtKB-UniRule"/>
</dbReference>
<evidence type="ECO:0000256" key="4">
    <source>
        <dbReference type="ARBA" id="ARBA00022771"/>
    </source>
</evidence>
<keyword evidence="2 12" id="KW-0547">Nucleotide-binding</keyword>
<evidence type="ECO:0000313" key="14">
    <source>
        <dbReference type="EMBL" id="OGY92708.1"/>
    </source>
</evidence>
<evidence type="ECO:0000313" key="15">
    <source>
        <dbReference type="Proteomes" id="UP000177349"/>
    </source>
</evidence>
<keyword evidence="5" id="KW-0378">Hydrolase</keyword>
<evidence type="ECO:0000256" key="7">
    <source>
        <dbReference type="ARBA" id="ARBA00022840"/>
    </source>
</evidence>
<dbReference type="Pfam" id="PF13541">
    <property type="entry name" value="ChlI"/>
    <property type="match status" value="1"/>
</dbReference>
<evidence type="ECO:0000256" key="12">
    <source>
        <dbReference type="RuleBase" id="RU003555"/>
    </source>
</evidence>